<dbReference type="InterPro" id="IPR013783">
    <property type="entry name" value="Ig-like_fold"/>
</dbReference>
<dbReference type="InterPro" id="IPR003961">
    <property type="entry name" value="FN3_dom"/>
</dbReference>
<dbReference type="Gene3D" id="2.60.40.10">
    <property type="entry name" value="Immunoglobulins"/>
    <property type="match status" value="1"/>
</dbReference>
<dbReference type="PROSITE" id="PS50853">
    <property type="entry name" value="FN3"/>
    <property type="match status" value="1"/>
</dbReference>
<organism evidence="3 4">
    <name type="scientific">Periophthalmus magnuspinnatus</name>
    <dbReference type="NCBI Taxonomy" id="409849"/>
    <lineage>
        <taxon>Eukaryota</taxon>
        <taxon>Metazoa</taxon>
        <taxon>Chordata</taxon>
        <taxon>Craniata</taxon>
        <taxon>Vertebrata</taxon>
        <taxon>Euteleostomi</taxon>
        <taxon>Actinopterygii</taxon>
        <taxon>Neopterygii</taxon>
        <taxon>Teleostei</taxon>
        <taxon>Neoteleostei</taxon>
        <taxon>Acanthomorphata</taxon>
        <taxon>Gobiaria</taxon>
        <taxon>Gobiiformes</taxon>
        <taxon>Gobioidei</taxon>
        <taxon>Gobiidae</taxon>
        <taxon>Oxudercinae</taxon>
        <taxon>Periophthalmus</taxon>
    </lineage>
</organism>
<sequence>MIHNLTVTGVSTSSMNLSWTKPAGHSSFYTVHWTDGHEPMTETVTETFTGITNLTAGVEYNITVTAVAGDHETKGGGESIAQYTSKYNMQ</sequence>
<dbReference type="Ensembl" id="ENSPMGT00000016070.1">
    <property type="protein sequence ID" value="ENSPMGP00000015076.1"/>
    <property type="gene ID" value="ENSPMGG00000012356.1"/>
</dbReference>
<dbReference type="SMART" id="SM00060">
    <property type="entry name" value="FN3"/>
    <property type="match status" value="1"/>
</dbReference>
<dbReference type="InterPro" id="IPR050991">
    <property type="entry name" value="ECM_Regulatory_Proteins"/>
</dbReference>
<dbReference type="STRING" id="409849.ENSPMGP00000015076"/>
<keyword evidence="4" id="KW-1185">Reference proteome</keyword>
<dbReference type="AlphaFoldDB" id="A0A3B4AF14"/>
<keyword evidence="1" id="KW-0677">Repeat</keyword>
<protein>
    <recommendedName>
        <fullName evidence="2">Fibronectin type-III domain-containing protein</fullName>
    </recommendedName>
</protein>
<dbReference type="PANTHER" id="PTHR46708:SF11">
    <property type="entry name" value="RECEPTOR-TYPE TYROSINE-PROTEIN PHOSPHATASE ETA-LIKE"/>
    <property type="match status" value="1"/>
</dbReference>
<dbReference type="CDD" id="cd00063">
    <property type="entry name" value="FN3"/>
    <property type="match status" value="1"/>
</dbReference>
<evidence type="ECO:0000256" key="1">
    <source>
        <dbReference type="ARBA" id="ARBA00022737"/>
    </source>
</evidence>
<proteinExistence type="predicted"/>
<dbReference type="InterPro" id="IPR036116">
    <property type="entry name" value="FN3_sf"/>
</dbReference>
<reference evidence="3" key="2">
    <citation type="submission" date="2025-09" db="UniProtKB">
        <authorList>
            <consortium name="Ensembl"/>
        </authorList>
    </citation>
    <scope>IDENTIFICATION</scope>
</reference>
<evidence type="ECO:0000259" key="2">
    <source>
        <dbReference type="PROSITE" id="PS50853"/>
    </source>
</evidence>
<evidence type="ECO:0000313" key="4">
    <source>
        <dbReference type="Proteomes" id="UP000261520"/>
    </source>
</evidence>
<name>A0A3B4AF14_9GOBI</name>
<dbReference type="Proteomes" id="UP000261520">
    <property type="component" value="Unplaced"/>
</dbReference>
<accession>A0A3B4AF14</accession>
<dbReference type="Pfam" id="PF00041">
    <property type="entry name" value="fn3"/>
    <property type="match status" value="1"/>
</dbReference>
<dbReference type="PANTHER" id="PTHR46708">
    <property type="entry name" value="TENASCIN"/>
    <property type="match status" value="1"/>
</dbReference>
<dbReference type="SUPFAM" id="SSF49265">
    <property type="entry name" value="Fibronectin type III"/>
    <property type="match status" value="1"/>
</dbReference>
<reference evidence="3" key="1">
    <citation type="submission" date="2025-08" db="UniProtKB">
        <authorList>
            <consortium name="Ensembl"/>
        </authorList>
    </citation>
    <scope>IDENTIFICATION</scope>
</reference>
<feature type="domain" description="Fibronectin type-III" evidence="2">
    <location>
        <begin position="1"/>
        <end position="87"/>
    </location>
</feature>
<evidence type="ECO:0000313" key="3">
    <source>
        <dbReference type="Ensembl" id="ENSPMGP00000015076.1"/>
    </source>
</evidence>